<dbReference type="SUPFAM" id="SSF46955">
    <property type="entry name" value="Putative DNA-binding domain"/>
    <property type="match status" value="1"/>
</dbReference>
<dbReference type="CDD" id="cd00592">
    <property type="entry name" value="HTH_MerR-like"/>
    <property type="match status" value="1"/>
</dbReference>
<comment type="caution">
    <text evidence="2">The sequence shown here is derived from an EMBL/GenBank/DDBJ whole genome shotgun (WGS) entry which is preliminary data.</text>
</comment>
<evidence type="ECO:0000259" key="1">
    <source>
        <dbReference type="PROSITE" id="PS50937"/>
    </source>
</evidence>
<feature type="non-terminal residue" evidence="2">
    <location>
        <position position="125"/>
    </location>
</feature>
<protein>
    <recommendedName>
        <fullName evidence="1">HTH merR-type domain-containing protein</fullName>
    </recommendedName>
</protein>
<dbReference type="Pfam" id="PF13411">
    <property type="entry name" value="MerR_1"/>
    <property type="match status" value="1"/>
</dbReference>
<feature type="domain" description="HTH merR-type" evidence="1">
    <location>
        <begin position="54"/>
        <end position="109"/>
    </location>
</feature>
<reference evidence="2 3" key="1">
    <citation type="submission" date="2017-07" db="EMBL/GenBank/DDBJ databases">
        <title>Genomes of Fischerella (Mastigocladus) sp. strains.</title>
        <authorList>
            <person name="Miller S.R."/>
        </authorList>
    </citation>
    <scope>NUCLEOTIDE SEQUENCE [LARGE SCALE GENOMIC DNA]</scope>
    <source>
        <strain evidence="2 3">CCMEE 5318</strain>
    </source>
</reference>
<evidence type="ECO:0000313" key="3">
    <source>
        <dbReference type="Proteomes" id="UP000235081"/>
    </source>
</evidence>
<name>A0A2N6L3R1_9CYAN</name>
<dbReference type="Gene3D" id="1.10.1660.10">
    <property type="match status" value="1"/>
</dbReference>
<proteinExistence type="predicted"/>
<sequence length="125" mass="14786">MGYTLDTMKPIEALMQYREQEGFTIEELVAVANSLLEQWAPIQPRYKVVPFPDVRTVRFYTAHRLIDPPSRRRGNRVIYDYHHLLQLVTLKTLQAQYIPLRAVRRMMEGKTDEQLEQLINSVLEQ</sequence>
<dbReference type="EMBL" id="NMQE01000976">
    <property type="protein sequence ID" value="PMB14846.1"/>
    <property type="molecule type" value="Genomic_DNA"/>
</dbReference>
<dbReference type="InterPro" id="IPR009061">
    <property type="entry name" value="DNA-bd_dom_put_sf"/>
</dbReference>
<accession>A0A2N6L3R1</accession>
<dbReference type="Proteomes" id="UP000235081">
    <property type="component" value="Unassembled WGS sequence"/>
</dbReference>
<dbReference type="GO" id="GO:0003677">
    <property type="term" value="F:DNA binding"/>
    <property type="evidence" value="ECO:0007669"/>
    <property type="project" value="InterPro"/>
</dbReference>
<dbReference type="PROSITE" id="PS50937">
    <property type="entry name" value="HTH_MERR_2"/>
    <property type="match status" value="1"/>
</dbReference>
<evidence type="ECO:0000313" key="2">
    <source>
        <dbReference type="EMBL" id="PMB14846.1"/>
    </source>
</evidence>
<dbReference type="GO" id="GO:0006355">
    <property type="term" value="P:regulation of DNA-templated transcription"/>
    <property type="evidence" value="ECO:0007669"/>
    <property type="project" value="InterPro"/>
</dbReference>
<dbReference type="InterPro" id="IPR000551">
    <property type="entry name" value="MerR-type_HTH_dom"/>
</dbReference>
<dbReference type="SMART" id="SM00422">
    <property type="entry name" value="HTH_MERR"/>
    <property type="match status" value="1"/>
</dbReference>
<gene>
    <name evidence="2" type="ORF">CEN46_26405</name>
</gene>
<dbReference type="AlphaFoldDB" id="A0A2N6L3R1"/>
<organism evidence="2 3">
    <name type="scientific">Fischerella thermalis CCMEE 5318</name>
    <dbReference type="NCBI Taxonomy" id="2019666"/>
    <lineage>
        <taxon>Bacteria</taxon>
        <taxon>Bacillati</taxon>
        <taxon>Cyanobacteriota</taxon>
        <taxon>Cyanophyceae</taxon>
        <taxon>Nostocales</taxon>
        <taxon>Hapalosiphonaceae</taxon>
        <taxon>Fischerella</taxon>
    </lineage>
</organism>